<dbReference type="AlphaFoldDB" id="C3X802"/>
<dbReference type="Pfam" id="PF13438">
    <property type="entry name" value="DUF4113"/>
    <property type="match status" value="1"/>
</dbReference>
<dbReference type="eggNOG" id="COG0389">
    <property type="taxonomic scope" value="Bacteria"/>
</dbReference>
<sequence>MEKNLALVDCNNFFVSCERVFRPDLEGKPVIVLSSNDGCAIARSNEAKALGIRMGEPWFKVKDLPKYRDVVVFSSNFPLYSDLSNRVKYLLADFSPVQEVYSVDESFLDLTGFDDVKERMVAIRETVAKRIGIPVCVGVGPTKTLAKLANYVAKKHPRSKGVFHYNVLTEQQKSGLLKQIPIDEVWGVGRRLNRSLISRGIETVYQLREADIRTMRSRYGVVMERLISELRGISCIDMVDVSPPKKQILSSRSFGGVITEIDDLENAIAFHATKIGKQLRRQHSIAGMVHVFLMTDRFRKDKPQYHPHVSLPLIDATNSTIEINRYAMMGLHRIFRPGYEYRKAGACVSELSPESVFSPDMFTDPKRRKIMQVMDEINDRFGNGTLRLSQDDMMHRRWRPKVDRVSPRYTTSWDELAECQ</sequence>
<evidence type="ECO:0000256" key="2">
    <source>
        <dbReference type="ARBA" id="ARBA00022763"/>
    </source>
</evidence>
<dbReference type="GO" id="GO:0003887">
    <property type="term" value="F:DNA-directed DNA polymerase activity"/>
    <property type="evidence" value="ECO:0007669"/>
    <property type="project" value="UniProtKB-EC"/>
</dbReference>
<dbReference type="Pfam" id="PF00817">
    <property type="entry name" value="IMS"/>
    <property type="match status" value="1"/>
</dbReference>
<dbReference type="PANTHER" id="PTHR11076">
    <property type="entry name" value="DNA REPAIR POLYMERASE UMUC / TRANSFERASE FAMILY MEMBER"/>
    <property type="match status" value="1"/>
</dbReference>
<dbReference type="Pfam" id="PF11799">
    <property type="entry name" value="IMS_C"/>
    <property type="match status" value="1"/>
</dbReference>
<keyword evidence="5" id="KW-0742">SOS response</keyword>
<dbReference type="InterPro" id="IPR001126">
    <property type="entry name" value="UmuC"/>
</dbReference>
<evidence type="ECO:0000256" key="5">
    <source>
        <dbReference type="ARBA" id="ARBA00023236"/>
    </source>
</evidence>
<keyword evidence="3" id="KW-0741">SOS mutagenesis</keyword>
<dbReference type="InterPro" id="IPR017961">
    <property type="entry name" value="DNA_pol_Y-fam_little_finger"/>
</dbReference>
<dbReference type="CDD" id="cd01700">
    <property type="entry name" value="PolY_Pol_V_umuC"/>
    <property type="match status" value="1"/>
</dbReference>
<reference evidence="7 8" key="1">
    <citation type="submission" date="2009-02" db="EMBL/GenBank/DDBJ databases">
        <title>The Genome Sequence of Oxalobacter formigenes OXCC13.</title>
        <authorList>
            <consortium name="The Broad Institute Genome Sequencing Platform"/>
            <person name="Ward D."/>
            <person name="Young S.K."/>
            <person name="Kodira C.D."/>
            <person name="Zeng Q."/>
            <person name="Koehrsen M."/>
            <person name="Alvarado L."/>
            <person name="Berlin A."/>
            <person name="Borenstein D."/>
            <person name="Chen Z."/>
            <person name="Engels R."/>
            <person name="Freedman E."/>
            <person name="Gellesch M."/>
            <person name="Goldberg J."/>
            <person name="Griggs A."/>
            <person name="Gujja S."/>
            <person name="Heiman D."/>
            <person name="Hepburn T."/>
            <person name="Howarth C."/>
            <person name="Jen D."/>
            <person name="Larson L."/>
            <person name="Lewis B."/>
            <person name="Mehta T."/>
            <person name="Park D."/>
            <person name="Pearson M."/>
            <person name="Roberts A."/>
            <person name="Saif S."/>
            <person name="Shea T."/>
            <person name="Shenoy N."/>
            <person name="Sisk P."/>
            <person name="Stolte C."/>
            <person name="Sykes S."/>
            <person name="Walk T."/>
            <person name="White J."/>
            <person name="Yandava C."/>
            <person name="Allison M.J."/>
            <person name="Lander E."/>
            <person name="Nusbaum C."/>
            <person name="Galagan J."/>
            <person name="Birren B."/>
        </authorList>
    </citation>
    <scope>NUCLEOTIDE SEQUENCE [LARGE SCALE GENOMIC DNA]</scope>
    <source>
        <strain evidence="7 8">OXCC13</strain>
    </source>
</reference>
<organism evidence="7 8">
    <name type="scientific">Oxalobacter formigenes OXCC13</name>
    <dbReference type="NCBI Taxonomy" id="556269"/>
    <lineage>
        <taxon>Bacteria</taxon>
        <taxon>Pseudomonadati</taxon>
        <taxon>Pseudomonadota</taxon>
        <taxon>Betaproteobacteria</taxon>
        <taxon>Burkholderiales</taxon>
        <taxon>Oxalobacteraceae</taxon>
        <taxon>Oxalobacter</taxon>
    </lineage>
</organism>
<dbReference type="EC" id="2.7.7.7" evidence="7"/>
<evidence type="ECO:0000313" key="8">
    <source>
        <dbReference type="Proteomes" id="UP000005089"/>
    </source>
</evidence>
<proteinExistence type="inferred from homology"/>
<keyword evidence="4" id="KW-0234">DNA repair</keyword>
<dbReference type="GO" id="GO:0006281">
    <property type="term" value="P:DNA repair"/>
    <property type="evidence" value="ECO:0007669"/>
    <property type="project" value="UniProtKB-KW"/>
</dbReference>
<evidence type="ECO:0000259" key="6">
    <source>
        <dbReference type="PROSITE" id="PS50173"/>
    </source>
</evidence>
<dbReference type="InterPro" id="IPR050116">
    <property type="entry name" value="DNA_polymerase-Y"/>
</dbReference>
<dbReference type="EMBL" id="GG658170">
    <property type="protein sequence ID" value="EEO29328.1"/>
    <property type="molecule type" value="Genomic_DNA"/>
</dbReference>
<evidence type="ECO:0000256" key="4">
    <source>
        <dbReference type="ARBA" id="ARBA00023204"/>
    </source>
</evidence>
<feature type="domain" description="UmuC" evidence="6">
    <location>
        <begin position="5"/>
        <end position="189"/>
    </location>
</feature>
<dbReference type="GO" id="GO:0009432">
    <property type="term" value="P:SOS response"/>
    <property type="evidence" value="ECO:0007669"/>
    <property type="project" value="UniProtKB-KW"/>
</dbReference>
<dbReference type="HOGENOM" id="CLU_012348_3_0_4"/>
<keyword evidence="7" id="KW-0548">Nucleotidyltransferase</keyword>
<dbReference type="RefSeq" id="WP_005879711.1">
    <property type="nucleotide sequence ID" value="NZ_CP019430.1"/>
</dbReference>
<dbReference type="PANTHER" id="PTHR11076:SF34">
    <property type="entry name" value="PROTEIN UMUC"/>
    <property type="match status" value="1"/>
</dbReference>
<protein>
    <submittedName>
        <fullName evidence="7">DNA polymerase V subunit UmuC</fullName>
        <ecNumber evidence="7">2.7.7.7</ecNumber>
    </submittedName>
</protein>
<keyword evidence="7" id="KW-0808">Transferase</keyword>
<evidence type="ECO:0000256" key="3">
    <source>
        <dbReference type="ARBA" id="ARBA00023199"/>
    </source>
</evidence>
<dbReference type="Proteomes" id="UP000005089">
    <property type="component" value="Unassembled WGS sequence"/>
</dbReference>
<dbReference type="SUPFAM" id="SSF56672">
    <property type="entry name" value="DNA/RNA polymerases"/>
    <property type="match status" value="1"/>
</dbReference>
<gene>
    <name evidence="7" type="primary">umuC</name>
    <name evidence="7" type="ORF">OFBG_00356</name>
</gene>
<name>C3X802_OXAFO</name>
<dbReference type="InterPro" id="IPR043128">
    <property type="entry name" value="Rev_trsase/Diguanyl_cyclase"/>
</dbReference>
<accession>C3X802</accession>
<dbReference type="Gene3D" id="3.30.70.270">
    <property type="match status" value="1"/>
</dbReference>
<dbReference type="InterPro" id="IPR025188">
    <property type="entry name" value="DUF4113"/>
</dbReference>
<comment type="similarity">
    <text evidence="1">Belongs to the DNA polymerase type-Y family.</text>
</comment>
<dbReference type="InterPro" id="IPR043502">
    <property type="entry name" value="DNA/RNA_pol_sf"/>
</dbReference>
<dbReference type="GO" id="GO:0005829">
    <property type="term" value="C:cytosol"/>
    <property type="evidence" value="ECO:0007669"/>
    <property type="project" value="TreeGrafter"/>
</dbReference>
<keyword evidence="8" id="KW-1185">Reference proteome</keyword>
<dbReference type="GO" id="GO:0042276">
    <property type="term" value="P:error-prone translesion synthesis"/>
    <property type="evidence" value="ECO:0007669"/>
    <property type="project" value="TreeGrafter"/>
</dbReference>
<dbReference type="Gene3D" id="1.10.150.20">
    <property type="entry name" value="5' to 3' exonuclease, C-terminal subdomain"/>
    <property type="match status" value="1"/>
</dbReference>
<keyword evidence="2" id="KW-0227">DNA damage</keyword>
<evidence type="ECO:0000256" key="1">
    <source>
        <dbReference type="ARBA" id="ARBA00010945"/>
    </source>
</evidence>
<dbReference type="PROSITE" id="PS50173">
    <property type="entry name" value="UMUC"/>
    <property type="match status" value="1"/>
</dbReference>
<dbReference type="OrthoDB" id="9808813at2"/>
<dbReference type="GeneID" id="77135734"/>
<dbReference type="GO" id="GO:0003684">
    <property type="term" value="F:damaged DNA binding"/>
    <property type="evidence" value="ECO:0007669"/>
    <property type="project" value="InterPro"/>
</dbReference>
<dbReference type="Gene3D" id="3.40.1170.60">
    <property type="match status" value="1"/>
</dbReference>
<evidence type="ECO:0000313" key="7">
    <source>
        <dbReference type="EMBL" id="EEO29328.1"/>
    </source>
</evidence>
<dbReference type="STRING" id="847.BRW83_1901"/>